<dbReference type="FunFam" id="3.40.50.300:FF:000633">
    <property type="entry name" value="ABC transporter A family member 7"/>
    <property type="match status" value="1"/>
</dbReference>
<dbReference type="InterPro" id="IPR027417">
    <property type="entry name" value="P-loop_NTPase"/>
</dbReference>
<evidence type="ECO:0000259" key="9">
    <source>
        <dbReference type="PROSITE" id="PS50893"/>
    </source>
</evidence>
<feature type="transmembrane region" description="Helical" evidence="8">
    <location>
        <begin position="396"/>
        <end position="421"/>
    </location>
</feature>
<dbReference type="Pfam" id="PF00005">
    <property type="entry name" value="ABC_tran"/>
    <property type="match status" value="1"/>
</dbReference>
<dbReference type="AlphaFoldDB" id="I1GXR0"/>
<comment type="similarity">
    <text evidence="2">Belongs to the ABC transporter superfamily. ABCA family. CPR flippase (TC 3.A.1.211) subfamily.</text>
</comment>
<protein>
    <recommendedName>
        <fullName evidence="9">ABC transporter domain-containing protein</fullName>
    </recommendedName>
</protein>
<keyword evidence="5" id="KW-0067">ATP-binding</keyword>
<feature type="transmembrane region" description="Helical" evidence="8">
    <location>
        <begin position="352"/>
        <end position="375"/>
    </location>
</feature>
<dbReference type="InterPro" id="IPR026082">
    <property type="entry name" value="ABCA"/>
</dbReference>
<evidence type="ECO:0000313" key="10">
    <source>
        <dbReference type="EMBL" id="KQK17864.1"/>
    </source>
</evidence>
<dbReference type="SUPFAM" id="SSF52540">
    <property type="entry name" value="P-loop containing nucleoside triphosphate hydrolases"/>
    <property type="match status" value="1"/>
</dbReference>
<keyword evidence="12" id="KW-1185">Reference proteome</keyword>
<evidence type="ECO:0000256" key="5">
    <source>
        <dbReference type="ARBA" id="ARBA00022840"/>
    </source>
</evidence>
<dbReference type="InterPro" id="IPR003593">
    <property type="entry name" value="AAA+_ATPase"/>
</dbReference>
<dbReference type="GO" id="GO:0140359">
    <property type="term" value="F:ABC-type transporter activity"/>
    <property type="evidence" value="ECO:0007669"/>
    <property type="project" value="InterPro"/>
</dbReference>
<dbReference type="InterPro" id="IPR003439">
    <property type="entry name" value="ABC_transporter-like_ATP-bd"/>
</dbReference>
<dbReference type="Gramene" id="KQK17864">
    <property type="protein sequence ID" value="KQK17864"/>
    <property type="gene ID" value="BRADI_1g37230v3"/>
</dbReference>
<evidence type="ECO:0000256" key="7">
    <source>
        <dbReference type="ARBA" id="ARBA00023136"/>
    </source>
</evidence>
<dbReference type="Pfam" id="PF24526">
    <property type="entry name" value="ABCA12_C"/>
    <property type="match status" value="1"/>
</dbReference>
<keyword evidence="7 8" id="KW-0472">Membrane</keyword>
<feature type="transmembrane region" description="Helical" evidence="8">
    <location>
        <begin position="464"/>
        <end position="481"/>
    </location>
</feature>
<dbReference type="GO" id="GO:0042626">
    <property type="term" value="F:ATPase-coupled transmembrane transporter activity"/>
    <property type="evidence" value="ECO:0000318"/>
    <property type="project" value="GO_Central"/>
</dbReference>
<dbReference type="GO" id="GO:0016020">
    <property type="term" value="C:membrane"/>
    <property type="evidence" value="ECO:0007669"/>
    <property type="project" value="UniProtKB-SubCell"/>
</dbReference>
<evidence type="ECO:0000256" key="8">
    <source>
        <dbReference type="SAM" id="Phobius"/>
    </source>
</evidence>
<evidence type="ECO:0000256" key="4">
    <source>
        <dbReference type="ARBA" id="ARBA00022741"/>
    </source>
</evidence>
<dbReference type="InterPro" id="IPR013525">
    <property type="entry name" value="ABC2_TM"/>
</dbReference>
<dbReference type="GO" id="GO:0005524">
    <property type="term" value="F:ATP binding"/>
    <property type="evidence" value="ECO:0007669"/>
    <property type="project" value="UniProtKB-KW"/>
</dbReference>
<feature type="transmembrane region" description="Helical" evidence="8">
    <location>
        <begin position="433"/>
        <end position="457"/>
    </location>
</feature>
<dbReference type="OMA" id="NDHANGM"/>
<evidence type="ECO:0000256" key="1">
    <source>
        <dbReference type="ARBA" id="ARBA00004141"/>
    </source>
</evidence>
<gene>
    <name evidence="11" type="primary">LOC100827653</name>
    <name evidence="10" type="ORF">BRADI_1g37230v3</name>
</gene>
<dbReference type="GO" id="GO:0006869">
    <property type="term" value="P:lipid transport"/>
    <property type="evidence" value="ECO:0000318"/>
    <property type="project" value="GO_Central"/>
</dbReference>
<dbReference type="PANTHER" id="PTHR19229">
    <property type="entry name" value="ATP-BINDING CASSETTE TRANSPORTER SUBFAMILY A ABCA"/>
    <property type="match status" value="1"/>
</dbReference>
<feature type="transmembrane region" description="Helical" evidence="8">
    <location>
        <begin position="493"/>
        <end position="511"/>
    </location>
</feature>
<name>I1GXR0_BRADI</name>
<feature type="domain" description="ABC transporter" evidence="9">
    <location>
        <begin position="629"/>
        <end position="866"/>
    </location>
</feature>
<sequence>MEPPAAASRLPSFASQTNALLRKNLIFQKRNRKETIRLIIVPIYLCVLLSVLQRVINNVLDKPKYKCGCKCVNVDGAGPCQNVCGIQYSTLDQAGSCPIPNPPEWPTLLQVPRAEYRAIQDSSKLFTGLPDASCRKSQSCPASIPFTGANETLSTTVMQNLFTDSPLSNLSDYTSISSLLLGTDIPGTSTGFIEPAFVSDVPMYVIQSQCKARDPVTVRVTIDAINIQKEIKCVQGLPLWRNSSRTINEETFMGYRKGKIRGGINEIAMAYDFQDSNEKHFNVLAMYNSTHLNISYVPTPFGLLRLSRSLNAVSNAYLQFLQGQGSGTKMLLQFMKEMPKQVTHLTIDFSSLIGPLFFEWVVALLFPVMLTYLVYEKQHKLRTMMKMHGLGNGPYWTIYYAYFLILSTVYLVLFVIFGSLIGLNFFKTNDYGILFVFFFSFTNLQIVLSFVAAIFFSKVNTAQAIAYLYIFGSGLMAGSLIRNFLEGGKFPRHWITVLEIIPAFSLYRGLYDLSQYAIRASETGNPGMRWSDLNDHTNGMRDVLIIIIVEWLVLLPVAYYFDHASSVGHRSSPLSIIKRFLGKNPTWRRISINEIANNDVHVEMEKLDIIKEREIVDQVLQQRNSGYAVVCDDLKKVYHGKDGNRDKYAVRGLSLALPYGECLGILGPNGAGKSSFISMMIGFTKPTSGNAFVQDFSIHTDMENIYSSMGVCPQNDMLWEMLTGKEHLQFYGRLKNLNGSALDLAVEESLRSVNLLLSGAADKQVMKYSGGMKRRLSVAISLIGDAKVVYMDEPSTGLDPASRKNLWSAVKQAKQNRAIILTTHSMEEAEVLCDRLCIMVDGRLQCIGRPKELIARYGGYYVLTMTTSSEFEREVEDLVLKLSPNTRKVYHLSGTQKYELPKQEVRIADVFMAVENFKKRVEVQAWGLADTTMEDVFVKVATGAQSIDELS</sequence>
<dbReference type="Gene3D" id="3.40.50.300">
    <property type="entry name" value="P-loop containing nucleotide triphosphate hydrolases"/>
    <property type="match status" value="1"/>
</dbReference>
<dbReference type="EnsemblPlants" id="KQK17864">
    <property type="protein sequence ID" value="KQK17864"/>
    <property type="gene ID" value="BRADI_1g37230v3"/>
</dbReference>
<organism evidence="11">
    <name type="scientific">Brachypodium distachyon</name>
    <name type="common">Purple false brome</name>
    <name type="synonym">Trachynia distachya</name>
    <dbReference type="NCBI Taxonomy" id="15368"/>
    <lineage>
        <taxon>Eukaryota</taxon>
        <taxon>Viridiplantae</taxon>
        <taxon>Streptophyta</taxon>
        <taxon>Embryophyta</taxon>
        <taxon>Tracheophyta</taxon>
        <taxon>Spermatophyta</taxon>
        <taxon>Magnoliopsida</taxon>
        <taxon>Liliopsida</taxon>
        <taxon>Poales</taxon>
        <taxon>Poaceae</taxon>
        <taxon>BOP clade</taxon>
        <taxon>Pooideae</taxon>
        <taxon>Stipodae</taxon>
        <taxon>Brachypodieae</taxon>
        <taxon>Brachypodium</taxon>
    </lineage>
</organism>
<keyword evidence="6 8" id="KW-1133">Transmembrane helix</keyword>
<evidence type="ECO:0000313" key="11">
    <source>
        <dbReference type="EnsemblPlants" id="KQK17864"/>
    </source>
</evidence>
<dbReference type="FunCoup" id="I1GXR0">
    <property type="interactions" value="1"/>
</dbReference>
<evidence type="ECO:0000256" key="2">
    <source>
        <dbReference type="ARBA" id="ARBA00008526"/>
    </source>
</evidence>
<reference evidence="10" key="2">
    <citation type="submission" date="2017-06" db="EMBL/GenBank/DDBJ databases">
        <title>WGS assembly of Brachypodium distachyon.</title>
        <authorList>
            <consortium name="The International Brachypodium Initiative"/>
            <person name="Lucas S."/>
            <person name="Harmon-Smith M."/>
            <person name="Lail K."/>
            <person name="Tice H."/>
            <person name="Grimwood J."/>
            <person name="Bruce D."/>
            <person name="Barry K."/>
            <person name="Shu S."/>
            <person name="Lindquist E."/>
            <person name="Wang M."/>
            <person name="Pitluck S."/>
            <person name="Vogel J.P."/>
            <person name="Garvin D.F."/>
            <person name="Mockler T.C."/>
            <person name="Schmutz J."/>
            <person name="Rokhsar D."/>
            <person name="Bevan M.W."/>
        </authorList>
    </citation>
    <scope>NUCLEOTIDE SEQUENCE</scope>
    <source>
        <strain evidence="10">Bd21</strain>
    </source>
</reference>
<dbReference type="KEGG" id="bdi:100827653"/>
<proteinExistence type="inferred from homology"/>
<dbReference type="Pfam" id="PF12698">
    <property type="entry name" value="ABC2_membrane_3"/>
    <property type="match status" value="1"/>
</dbReference>
<dbReference type="PROSITE" id="PS50893">
    <property type="entry name" value="ABC_TRANSPORTER_2"/>
    <property type="match status" value="1"/>
</dbReference>
<dbReference type="GO" id="GO:0016887">
    <property type="term" value="F:ATP hydrolysis activity"/>
    <property type="evidence" value="ECO:0007669"/>
    <property type="project" value="InterPro"/>
</dbReference>
<dbReference type="RefSeq" id="XP_003563703.1">
    <property type="nucleotide sequence ID" value="XM_003563655.4"/>
</dbReference>
<reference evidence="10 11" key="1">
    <citation type="journal article" date="2010" name="Nature">
        <title>Genome sequencing and analysis of the model grass Brachypodium distachyon.</title>
        <authorList>
            <consortium name="International Brachypodium Initiative"/>
        </authorList>
    </citation>
    <scope>NUCLEOTIDE SEQUENCE [LARGE SCALE GENOMIC DNA]</scope>
    <source>
        <strain evidence="10 11">Bd21</strain>
    </source>
</reference>
<evidence type="ECO:0000256" key="6">
    <source>
        <dbReference type="ARBA" id="ARBA00022989"/>
    </source>
</evidence>
<dbReference type="PROSITE" id="PS00211">
    <property type="entry name" value="ABC_TRANSPORTER_1"/>
    <property type="match status" value="1"/>
</dbReference>
<dbReference type="OrthoDB" id="8061355at2759"/>
<dbReference type="HOGENOM" id="CLU_000604_19_5_1"/>
<keyword evidence="4" id="KW-0547">Nucleotide-binding</keyword>
<dbReference type="SMART" id="SM00382">
    <property type="entry name" value="AAA"/>
    <property type="match status" value="1"/>
</dbReference>
<comment type="subcellular location">
    <subcellularLocation>
        <location evidence="1">Membrane</location>
        <topology evidence="1">Multi-pass membrane protein</topology>
    </subcellularLocation>
</comment>
<dbReference type="GeneID" id="100827653"/>
<dbReference type="PANTHER" id="PTHR19229:SF257">
    <property type="entry name" value="OS06G0589300 PROTEIN"/>
    <property type="match status" value="1"/>
</dbReference>
<dbReference type="GO" id="GO:0005319">
    <property type="term" value="F:lipid transporter activity"/>
    <property type="evidence" value="ECO:0000318"/>
    <property type="project" value="GO_Central"/>
</dbReference>
<dbReference type="CDD" id="cd03263">
    <property type="entry name" value="ABC_subfamily_A"/>
    <property type="match status" value="1"/>
</dbReference>
<feature type="transmembrane region" description="Helical" evidence="8">
    <location>
        <begin position="543"/>
        <end position="561"/>
    </location>
</feature>
<evidence type="ECO:0000256" key="3">
    <source>
        <dbReference type="ARBA" id="ARBA00022692"/>
    </source>
</evidence>
<dbReference type="InterPro" id="IPR017871">
    <property type="entry name" value="ABC_transporter-like_CS"/>
</dbReference>
<dbReference type="Proteomes" id="UP000008810">
    <property type="component" value="Chromosome 1"/>
</dbReference>
<keyword evidence="3 8" id="KW-0812">Transmembrane</keyword>
<reference evidence="11" key="3">
    <citation type="submission" date="2018-08" db="UniProtKB">
        <authorList>
            <consortium name="EnsemblPlants"/>
        </authorList>
    </citation>
    <scope>IDENTIFICATION</scope>
    <source>
        <strain evidence="11">cv. Bd21</strain>
    </source>
</reference>
<evidence type="ECO:0000313" key="12">
    <source>
        <dbReference type="Proteomes" id="UP000008810"/>
    </source>
</evidence>
<accession>I1GXR0</accession>
<dbReference type="eggNOG" id="KOG0059">
    <property type="taxonomic scope" value="Eukaryota"/>
</dbReference>
<dbReference type="EMBL" id="CM000880">
    <property type="protein sequence ID" value="KQK17864.1"/>
    <property type="molecule type" value="Genomic_DNA"/>
</dbReference>